<accession>A0A1X7T6F9</accession>
<dbReference type="EnsemblMetazoa" id="Aqu2.1.10103_001">
    <property type="protein sequence ID" value="Aqu2.1.10103_001"/>
    <property type="gene ID" value="Aqu2.1.10103"/>
</dbReference>
<dbReference type="AlphaFoldDB" id="A0A1X7T6F9"/>
<organism evidence="1">
    <name type="scientific">Amphimedon queenslandica</name>
    <name type="common">Sponge</name>
    <dbReference type="NCBI Taxonomy" id="400682"/>
    <lineage>
        <taxon>Eukaryota</taxon>
        <taxon>Metazoa</taxon>
        <taxon>Porifera</taxon>
        <taxon>Demospongiae</taxon>
        <taxon>Heteroscleromorpha</taxon>
        <taxon>Haplosclerida</taxon>
        <taxon>Niphatidae</taxon>
        <taxon>Amphimedon</taxon>
    </lineage>
</organism>
<dbReference type="InParanoid" id="A0A1X7T6F9"/>
<reference evidence="1" key="1">
    <citation type="submission" date="2017-05" db="UniProtKB">
        <authorList>
            <consortium name="EnsemblMetazoa"/>
        </authorList>
    </citation>
    <scope>IDENTIFICATION</scope>
</reference>
<proteinExistence type="predicted"/>
<sequence length="90" mass="10313">MPHLTSTRHLILFLRMPKKKTKYGSACEDRHASFTPLCISIDGLMGKEMESFVRRLTESLATKWDCQLSTTLYWVRAKLSFSLICAVNVC</sequence>
<name>A0A1X7T6F9_AMPQE</name>
<protein>
    <submittedName>
        <fullName evidence="1">Uncharacterized protein</fullName>
    </submittedName>
</protein>
<evidence type="ECO:0000313" key="1">
    <source>
        <dbReference type="EnsemblMetazoa" id="Aqu2.1.10103_001"/>
    </source>
</evidence>